<sequence length="57" mass="6237">MGMACAYCASDVDRHEPVYVTENPTAAEHEAFCNYACLSAYIADNQLTFGAACEWNP</sequence>
<dbReference type="OrthoDB" id="200851at2157"/>
<accession>L0IE76</accession>
<gene>
    <name evidence="1" type="ordered locus">Halru_1656</name>
</gene>
<evidence type="ECO:0008006" key="3">
    <source>
        <dbReference type="Google" id="ProtNLM"/>
    </source>
</evidence>
<dbReference type="eggNOG" id="arCOG10284">
    <property type="taxonomic scope" value="Archaea"/>
</dbReference>
<dbReference type="AlphaFoldDB" id="L0IE76"/>
<proteinExistence type="predicted"/>
<dbReference type="RefSeq" id="WP_015300901.1">
    <property type="nucleotide sequence ID" value="NC_019964.1"/>
</dbReference>
<protein>
    <recommendedName>
        <fullName evidence="3">MYM-type domain-containing protein</fullName>
    </recommendedName>
</protein>
<dbReference type="HOGENOM" id="CLU_197237_0_0_2"/>
<reference evidence="1" key="1">
    <citation type="submission" date="2011-09" db="EMBL/GenBank/DDBJ databases">
        <title>Complete sequence of Halovivax ruber XH-70.</title>
        <authorList>
            <consortium name="US DOE Joint Genome Institute"/>
            <person name="Lucas S."/>
            <person name="Han J."/>
            <person name="Lapidus A."/>
            <person name="Cheng J.-F."/>
            <person name="Goodwin L."/>
            <person name="Pitluck S."/>
            <person name="Peters L."/>
            <person name="Mikhailova N."/>
            <person name="Davenport K."/>
            <person name="Detter J.C."/>
            <person name="Han C."/>
            <person name="Tapia R."/>
            <person name="Land M."/>
            <person name="Hauser L."/>
            <person name="Kyrpides N."/>
            <person name="Ivanova N."/>
            <person name="Pagani I."/>
            <person name="Sproer C."/>
            <person name="Anderson I."/>
            <person name="Woyke T."/>
        </authorList>
    </citation>
    <scope>NUCLEOTIDE SEQUENCE</scope>
    <source>
        <strain evidence="1">XH-70</strain>
    </source>
</reference>
<name>L0IE76_HALRX</name>
<dbReference type="GeneID" id="55574946"/>
<evidence type="ECO:0000313" key="1">
    <source>
        <dbReference type="EMBL" id="AGB16262.1"/>
    </source>
</evidence>
<organism evidence="1 2">
    <name type="scientific">Halovivax ruber (strain DSM 18193 / JCM 13892 / XH-70)</name>
    <dbReference type="NCBI Taxonomy" id="797302"/>
    <lineage>
        <taxon>Archaea</taxon>
        <taxon>Methanobacteriati</taxon>
        <taxon>Methanobacteriota</taxon>
        <taxon>Stenosarchaea group</taxon>
        <taxon>Halobacteria</taxon>
        <taxon>Halobacteriales</taxon>
        <taxon>Natrialbaceae</taxon>
        <taxon>Halovivax</taxon>
    </lineage>
</organism>
<dbReference type="Proteomes" id="UP000010846">
    <property type="component" value="Chromosome"/>
</dbReference>
<keyword evidence="2" id="KW-1185">Reference proteome</keyword>
<dbReference type="EMBL" id="CP003050">
    <property type="protein sequence ID" value="AGB16262.1"/>
    <property type="molecule type" value="Genomic_DNA"/>
</dbReference>
<evidence type="ECO:0000313" key="2">
    <source>
        <dbReference type="Proteomes" id="UP000010846"/>
    </source>
</evidence>
<dbReference type="KEGG" id="hru:Halru_1656"/>